<dbReference type="RefSeq" id="WP_344347657.1">
    <property type="nucleotide sequence ID" value="NZ_BAAASM010000012.1"/>
</dbReference>
<comment type="caution">
    <text evidence="1">The sequence shown here is derived from an EMBL/GenBank/DDBJ whole genome shotgun (WGS) entry which is preliminary data.</text>
</comment>
<evidence type="ECO:0000313" key="2">
    <source>
        <dbReference type="Proteomes" id="UP001596065"/>
    </source>
</evidence>
<name>A0ABW0WLJ9_STRNO</name>
<dbReference type="Proteomes" id="UP001596065">
    <property type="component" value="Unassembled WGS sequence"/>
</dbReference>
<proteinExistence type="predicted"/>
<organism evidence="1 2">
    <name type="scientific">Streptomyces nogalater</name>
    <dbReference type="NCBI Taxonomy" id="38314"/>
    <lineage>
        <taxon>Bacteria</taxon>
        <taxon>Bacillati</taxon>
        <taxon>Actinomycetota</taxon>
        <taxon>Actinomycetes</taxon>
        <taxon>Kitasatosporales</taxon>
        <taxon>Streptomycetaceae</taxon>
        <taxon>Streptomyces</taxon>
    </lineage>
</organism>
<evidence type="ECO:0000313" key="1">
    <source>
        <dbReference type="EMBL" id="MFC5659097.1"/>
    </source>
</evidence>
<gene>
    <name evidence="1" type="ORF">ACFP3J_26950</name>
</gene>
<dbReference type="InterPro" id="IPR011009">
    <property type="entry name" value="Kinase-like_dom_sf"/>
</dbReference>
<keyword evidence="2" id="KW-1185">Reference proteome</keyword>
<dbReference type="SUPFAM" id="SSF56112">
    <property type="entry name" value="Protein kinase-like (PK-like)"/>
    <property type="match status" value="1"/>
</dbReference>
<reference evidence="2" key="1">
    <citation type="journal article" date="2019" name="Int. J. Syst. Evol. Microbiol.">
        <title>The Global Catalogue of Microorganisms (GCM) 10K type strain sequencing project: providing services to taxonomists for standard genome sequencing and annotation.</title>
        <authorList>
            <consortium name="The Broad Institute Genomics Platform"/>
            <consortium name="The Broad Institute Genome Sequencing Center for Infectious Disease"/>
            <person name="Wu L."/>
            <person name="Ma J."/>
        </authorList>
    </citation>
    <scope>NUCLEOTIDE SEQUENCE [LARGE SCALE GENOMIC DNA]</scope>
    <source>
        <strain evidence="2">KCTC 5701</strain>
    </source>
</reference>
<sequence>MISVHAEPEHDYLPALGDVFGYAAAQIHTAAAELWPGAPVVLERHVPSITAYVHQTRVGNRTLYGKVSILGVSLVSVLRGACGAWPAALLAQEEYMTRPDGLVPREAAQLSVLAGLDGPRACGVAGAHRGVLFTEPVPGPCLGDLLLLEPRRTRDLLTNLYAELRPLYRPGAARHLGAGGAIGERGIGGTFLRKFNGISGTAYVDRLGEERCAPGVREELVPLMRSAVQRFQRLRSRLATADGTTLAYGDLKPEHVKYPDGPGERPVLLDPGLMRMSPAVDVAKLLSRIVLFLSAHHAGEETARQVLRGVDEFATEAVQLSGRDRAEWLVTVLTLWLMDTVNILSSHLSAPASLPLPGLGLALVERAVPVCSFIDTVSADVVGRRDDPAGVWGRALERAVAVAS</sequence>
<accession>A0ABW0WLJ9</accession>
<evidence type="ECO:0008006" key="3">
    <source>
        <dbReference type="Google" id="ProtNLM"/>
    </source>
</evidence>
<protein>
    <recommendedName>
        <fullName evidence="3">Aminoglycoside phosphotransferase domain-containing protein</fullName>
    </recommendedName>
</protein>
<dbReference type="EMBL" id="JBHSOE010000056">
    <property type="protein sequence ID" value="MFC5659097.1"/>
    <property type="molecule type" value="Genomic_DNA"/>
</dbReference>